<evidence type="ECO:0000256" key="1">
    <source>
        <dbReference type="SAM" id="SignalP"/>
    </source>
</evidence>
<dbReference type="Proteomes" id="UP001363622">
    <property type="component" value="Unassembled WGS sequence"/>
</dbReference>
<name>A0ABR1KHY6_9PEZI</name>
<protein>
    <recommendedName>
        <fullName evidence="4">Secreted protein</fullName>
    </recommendedName>
</protein>
<gene>
    <name evidence="2" type="ORF">IWZ03DRAFT_248034</name>
</gene>
<accession>A0ABR1KHY6</accession>
<keyword evidence="3" id="KW-1185">Reference proteome</keyword>
<evidence type="ECO:0000313" key="2">
    <source>
        <dbReference type="EMBL" id="KAK7514066.1"/>
    </source>
</evidence>
<evidence type="ECO:0000313" key="3">
    <source>
        <dbReference type="Proteomes" id="UP001363622"/>
    </source>
</evidence>
<proteinExistence type="predicted"/>
<sequence length="73" mass="8362">MRFFIWSLLHGGLVGLVQVHDWPRSQNIVGQEVMLASHIADDLFFCQILLIILERESLTSCCAAVRAERWACF</sequence>
<comment type="caution">
    <text evidence="2">The sequence shown here is derived from an EMBL/GenBank/DDBJ whole genome shotgun (WGS) entry which is preliminary data.</text>
</comment>
<evidence type="ECO:0008006" key="4">
    <source>
        <dbReference type="Google" id="ProtNLM"/>
    </source>
</evidence>
<feature type="chain" id="PRO_5046773150" description="Secreted protein" evidence="1">
    <location>
        <begin position="20"/>
        <end position="73"/>
    </location>
</feature>
<feature type="signal peptide" evidence="1">
    <location>
        <begin position="1"/>
        <end position="19"/>
    </location>
</feature>
<reference evidence="2 3" key="1">
    <citation type="submission" date="2024-04" db="EMBL/GenBank/DDBJ databases">
        <title>Phyllosticta paracitricarpa is synonymous to the EU quarantine fungus P. citricarpa based on phylogenomic analyses.</title>
        <authorList>
            <consortium name="Lawrence Berkeley National Laboratory"/>
            <person name="Van Ingen-Buijs V.A."/>
            <person name="Van Westerhoven A.C."/>
            <person name="Haridas S."/>
            <person name="Skiadas P."/>
            <person name="Martin F."/>
            <person name="Groenewald J.Z."/>
            <person name="Crous P.W."/>
            <person name="Seidl M.F."/>
        </authorList>
    </citation>
    <scope>NUCLEOTIDE SEQUENCE [LARGE SCALE GENOMIC DNA]</scope>
    <source>
        <strain evidence="2 3">CBS 123371</strain>
    </source>
</reference>
<dbReference type="EMBL" id="JBBPHU010000009">
    <property type="protein sequence ID" value="KAK7514066.1"/>
    <property type="molecule type" value="Genomic_DNA"/>
</dbReference>
<organism evidence="2 3">
    <name type="scientific">Phyllosticta citriasiana</name>
    <dbReference type="NCBI Taxonomy" id="595635"/>
    <lineage>
        <taxon>Eukaryota</taxon>
        <taxon>Fungi</taxon>
        <taxon>Dikarya</taxon>
        <taxon>Ascomycota</taxon>
        <taxon>Pezizomycotina</taxon>
        <taxon>Dothideomycetes</taxon>
        <taxon>Dothideomycetes incertae sedis</taxon>
        <taxon>Botryosphaeriales</taxon>
        <taxon>Phyllostictaceae</taxon>
        <taxon>Phyllosticta</taxon>
    </lineage>
</organism>
<keyword evidence="1" id="KW-0732">Signal</keyword>